<feature type="region of interest" description="Disordered" evidence="1">
    <location>
        <begin position="92"/>
        <end position="122"/>
    </location>
</feature>
<dbReference type="AlphaFoldDB" id="A0A5J4UHB9"/>
<name>A0A5J4UHB9_9EUKA</name>
<dbReference type="EMBL" id="SNRW01015724">
    <property type="protein sequence ID" value="KAA6370098.1"/>
    <property type="molecule type" value="Genomic_DNA"/>
</dbReference>
<evidence type="ECO:0000256" key="1">
    <source>
        <dbReference type="SAM" id="MobiDB-lite"/>
    </source>
</evidence>
<evidence type="ECO:0000313" key="3">
    <source>
        <dbReference type="Proteomes" id="UP000324800"/>
    </source>
</evidence>
<evidence type="ECO:0000313" key="2">
    <source>
        <dbReference type="EMBL" id="KAA6370098.1"/>
    </source>
</evidence>
<sequence>MNSSFHLSTPEGRSGSTKEPGKMNSSFHLSTPEGRSGSTKEPGKMNSCIHLLTPEGRSGSTKEPGNLSIYNIETLLDFDNSIDPDQIVNENKRARVSEDSEEMESQTTGQAEMNKQIRKKRGNYKQRTIKEKYDLLMEFRQNKDQLSQAEFCKKNRIPESTFSGYIIKRNEIINEYEKGEFAHNKIRKRTGWDPNLEIALLLWLREFRQARPGVVITDRILQQAGG</sequence>
<reference evidence="2 3" key="1">
    <citation type="submission" date="2019-03" db="EMBL/GenBank/DDBJ databases">
        <title>Single cell metagenomics reveals metabolic interactions within the superorganism composed of flagellate Streblomastix strix and complex community of Bacteroidetes bacteria on its surface.</title>
        <authorList>
            <person name="Treitli S.C."/>
            <person name="Kolisko M."/>
            <person name="Husnik F."/>
            <person name="Keeling P."/>
            <person name="Hampl V."/>
        </authorList>
    </citation>
    <scope>NUCLEOTIDE SEQUENCE [LARGE SCALE GENOMIC DNA]</scope>
    <source>
        <strain evidence="2">ST1C</strain>
    </source>
</reference>
<accession>A0A5J4UHB9</accession>
<feature type="region of interest" description="Disordered" evidence="1">
    <location>
        <begin position="1"/>
        <end position="47"/>
    </location>
</feature>
<protein>
    <recommendedName>
        <fullName evidence="4">HTH CENPB-type domain-containing protein</fullName>
    </recommendedName>
</protein>
<dbReference type="OrthoDB" id="6512965at2759"/>
<dbReference type="Proteomes" id="UP000324800">
    <property type="component" value="Unassembled WGS sequence"/>
</dbReference>
<comment type="caution">
    <text evidence="2">The sequence shown here is derived from an EMBL/GenBank/DDBJ whole genome shotgun (WGS) entry which is preliminary data.</text>
</comment>
<organism evidence="2 3">
    <name type="scientific">Streblomastix strix</name>
    <dbReference type="NCBI Taxonomy" id="222440"/>
    <lineage>
        <taxon>Eukaryota</taxon>
        <taxon>Metamonada</taxon>
        <taxon>Preaxostyla</taxon>
        <taxon>Oxymonadida</taxon>
        <taxon>Streblomastigidae</taxon>
        <taxon>Streblomastix</taxon>
    </lineage>
</organism>
<evidence type="ECO:0008006" key="4">
    <source>
        <dbReference type="Google" id="ProtNLM"/>
    </source>
</evidence>
<proteinExistence type="predicted"/>
<gene>
    <name evidence="2" type="ORF">EZS28_034375</name>
</gene>